<dbReference type="AlphaFoldDB" id="A0AAV5LU50"/>
<dbReference type="FunFam" id="1.25.40.10:FF:000968">
    <property type="entry name" value="Pentatricopeptide repeat-containing protein, mitochondrial"/>
    <property type="match status" value="1"/>
</dbReference>
<evidence type="ECO:0000259" key="4">
    <source>
        <dbReference type="Pfam" id="PF14432"/>
    </source>
</evidence>
<dbReference type="Gene3D" id="1.25.40.10">
    <property type="entry name" value="Tetratricopeptide repeat domain"/>
    <property type="match status" value="4"/>
</dbReference>
<sequence>MKSSCRSSVFVKIPYKIYWKRRYSTKTNLTTWFNKYVDKNDVFSWNSVIAELARSGDSLEALRAFSSMRKLSLQPNRSSFPCTIKSCSALLDLQSGKQTHQQAFIFGYESDLFVSSALIDMYSKCGQLRDARILFDDIPQRNIVSWTSMITGYVQNHNAHEALSLFKQFLIKESEIGGGGGGGAAAAAAAADGEIFIDSVAMVSVISACSRLPAKGVTQGVHGLVIKRGFDIDVSIGNTLLDAYAKSGEVCVSRKVFDEMAERDDVSWNSMIAVYAQNGLSAEALEVFYGMARESGARYNAVTLSAVLLACAHSGALRAGKCIHDQVIRMGLEDSVIVGTSIIDMYCKCGKVEMARKAFDCMKEKNVRTWTAMVAGYGMHGRAREALKVFYEMLWAGMRPNYITFVSVLAACSHAGLAQEGWHWFNAMKNEFNVEPGVEHYGCMVDLLGRAGYLDDAYNLLKGMKVKPDFVIWGSLLGACRIHHNVELGEIAARKLFELDPNNCGYYVLLSNIYADAGRWKDAESMRILMKDRGLVKPPGFSLVDLKGKVHVFLVGDKDHPQHESIYEYLEEINVKLQEVGYIPNRTSVPHDVDEEEKEMSLRVHSEKLAVAFGIMNTVPGSTIQVIKNLRVCGDCHVFIKLVSKIVEREIVVRDAKRFHHFRDGFCSCGDYW</sequence>
<keyword evidence="2" id="KW-0677">Repeat</keyword>
<dbReference type="GO" id="GO:0008270">
    <property type="term" value="F:zinc ion binding"/>
    <property type="evidence" value="ECO:0007669"/>
    <property type="project" value="InterPro"/>
</dbReference>
<dbReference type="InterPro" id="IPR011990">
    <property type="entry name" value="TPR-like_helical_dom_sf"/>
</dbReference>
<dbReference type="GO" id="GO:0009451">
    <property type="term" value="P:RNA modification"/>
    <property type="evidence" value="ECO:0007669"/>
    <property type="project" value="InterPro"/>
</dbReference>
<dbReference type="Pfam" id="PF14432">
    <property type="entry name" value="DYW_deaminase"/>
    <property type="match status" value="1"/>
</dbReference>
<feature type="repeat" description="PPR" evidence="3">
    <location>
        <begin position="335"/>
        <end position="365"/>
    </location>
</feature>
<dbReference type="EMBL" id="BPVZ01000143">
    <property type="protein sequence ID" value="GKV40682.1"/>
    <property type="molecule type" value="Genomic_DNA"/>
</dbReference>
<dbReference type="InterPro" id="IPR002885">
    <property type="entry name" value="PPR_rpt"/>
</dbReference>
<evidence type="ECO:0000313" key="5">
    <source>
        <dbReference type="EMBL" id="GKV40682.1"/>
    </source>
</evidence>
<feature type="repeat" description="PPR" evidence="3">
    <location>
        <begin position="264"/>
        <end position="294"/>
    </location>
</feature>
<accession>A0AAV5LU50</accession>
<dbReference type="InterPro" id="IPR046960">
    <property type="entry name" value="PPR_At4g14850-like_plant"/>
</dbReference>
<feature type="repeat" description="PPR" evidence="3">
    <location>
        <begin position="41"/>
        <end position="75"/>
    </location>
</feature>
<dbReference type="GO" id="GO:0003723">
    <property type="term" value="F:RNA binding"/>
    <property type="evidence" value="ECO:0007669"/>
    <property type="project" value="InterPro"/>
</dbReference>
<dbReference type="PROSITE" id="PS51375">
    <property type="entry name" value="PPR"/>
    <property type="match status" value="5"/>
</dbReference>
<dbReference type="InterPro" id="IPR046848">
    <property type="entry name" value="E_motif"/>
</dbReference>
<name>A0AAV5LU50_9ROSI</name>
<gene>
    <name evidence="5" type="ORF">SLEP1_g48292</name>
</gene>
<dbReference type="NCBIfam" id="TIGR00756">
    <property type="entry name" value="PPR"/>
    <property type="match status" value="4"/>
</dbReference>
<comment type="similarity">
    <text evidence="1">Belongs to the PPR family. PCMP-H subfamily.</text>
</comment>
<feature type="repeat" description="PPR" evidence="3">
    <location>
        <begin position="366"/>
        <end position="400"/>
    </location>
</feature>
<evidence type="ECO:0000256" key="3">
    <source>
        <dbReference type="PROSITE-ProRule" id="PRU00708"/>
    </source>
</evidence>
<dbReference type="InterPro" id="IPR032867">
    <property type="entry name" value="DYW_dom"/>
</dbReference>
<dbReference type="PANTHER" id="PTHR24015:SF553">
    <property type="entry name" value="DYW DOMAIN-CONTAINING PROTEIN"/>
    <property type="match status" value="1"/>
</dbReference>
<feature type="domain" description="DYW" evidence="4">
    <location>
        <begin position="581"/>
        <end position="673"/>
    </location>
</feature>
<dbReference type="Proteomes" id="UP001054252">
    <property type="component" value="Unassembled WGS sequence"/>
</dbReference>
<evidence type="ECO:0000313" key="6">
    <source>
        <dbReference type="Proteomes" id="UP001054252"/>
    </source>
</evidence>
<dbReference type="Pfam" id="PF20431">
    <property type="entry name" value="E_motif"/>
    <property type="match status" value="1"/>
</dbReference>
<organism evidence="5 6">
    <name type="scientific">Rubroshorea leprosula</name>
    <dbReference type="NCBI Taxonomy" id="152421"/>
    <lineage>
        <taxon>Eukaryota</taxon>
        <taxon>Viridiplantae</taxon>
        <taxon>Streptophyta</taxon>
        <taxon>Embryophyta</taxon>
        <taxon>Tracheophyta</taxon>
        <taxon>Spermatophyta</taxon>
        <taxon>Magnoliopsida</taxon>
        <taxon>eudicotyledons</taxon>
        <taxon>Gunneridae</taxon>
        <taxon>Pentapetalae</taxon>
        <taxon>rosids</taxon>
        <taxon>malvids</taxon>
        <taxon>Malvales</taxon>
        <taxon>Dipterocarpaceae</taxon>
        <taxon>Rubroshorea</taxon>
    </lineage>
</organism>
<reference evidence="5 6" key="1">
    <citation type="journal article" date="2021" name="Commun. Biol.">
        <title>The genome of Shorea leprosula (Dipterocarpaceae) highlights the ecological relevance of drought in aseasonal tropical rainforests.</title>
        <authorList>
            <person name="Ng K.K.S."/>
            <person name="Kobayashi M.J."/>
            <person name="Fawcett J.A."/>
            <person name="Hatakeyama M."/>
            <person name="Paape T."/>
            <person name="Ng C.H."/>
            <person name="Ang C.C."/>
            <person name="Tnah L.H."/>
            <person name="Lee C.T."/>
            <person name="Nishiyama T."/>
            <person name="Sese J."/>
            <person name="O'Brien M.J."/>
            <person name="Copetti D."/>
            <person name="Mohd Noor M.I."/>
            <person name="Ong R.C."/>
            <person name="Putra M."/>
            <person name="Sireger I.Z."/>
            <person name="Indrioko S."/>
            <person name="Kosugi Y."/>
            <person name="Izuno A."/>
            <person name="Isagi Y."/>
            <person name="Lee S.L."/>
            <person name="Shimizu K.K."/>
        </authorList>
    </citation>
    <scope>NUCLEOTIDE SEQUENCE [LARGE SCALE GENOMIC DNA]</scope>
    <source>
        <strain evidence="5">214</strain>
    </source>
</reference>
<evidence type="ECO:0000256" key="2">
    <source>
        <dbReference type="ARBA" id="ARBA00022737"/>
    </source>
</evidence>
<evidence type="ECO:0000256" key="1">
    <source>
        <dbReference type="ARBA" id="ARBA00006643"/>
    </source>
</evidence>
<dbReference type="FunFam" id="1.25.40.10:FF:000196">
    <property type="entry name" value="Pentatricopeptide repeat-containing protein At4g14850"/>
    <property type="match status" value="1"/>
</dbReference>
<dbReference type="FunFam" id="1.25.40.10:FF:001050">
    <property type="entry name" value="Pentatricopeptide repeat-containing protein At2g33760"/>
    <property type="match status" value="1"/>
</dbReference>
<comment type="caution">
    <text evidence="5">The sequence shown here is derived from an EMBL/GenBank/DDBJ whole genome shotgun (WGS) entry which is preliminary data.</text>
</comment>
<proteinExistence type="inferred from homology"/>
<dbReference type="SUPFAM" id="SSF48452">
    <property type="entry name" value="TPR-like"/>
    <property type="match status" value="1"/>
</dbReference>
<protein>
    <recommendedName>
        <fullName evidence="4">DYW domain-containing protein</fullName>
    </recommendedName>
</protein>
<keyword evidence="6" id="KW-1185">Reference proteome</keyword>
<dbReference type="FunFam" id="1.25.40.10:FF:000243">
    <property type="entry name" value="Pentatricopeptide repeat-containing protein chloroplastic"/>
    <property type="match status" value="1"/>
</dbReference>
<dbReference type="Pfam" id="PF13041">
    <property type="entry name" value="PPR_2"/>
    <property type="match status" value="1"/>
</dbReference>
<dbReference type="PANTHER" id="PTHR24015">
    <property type="entry name" value="OS07G0578800 PROTEIN-RELATED"/>
    <property type="match status" value="1"/>
</dbReference>
<feature type="repeat" description="PPR" evidence="3">
    <location>
        <begin position="111"/>
        <end position="145"/>
    </location>
</feature>
<dbReference type="Pfam" id="PF01535">
    <property type="entry name" value="PPR"/>
    <property type="match status" value="6"/>
</dbReference>